<evidence type="ECO:0000256" key="4">
    <source>
        <dbReference type="SAM" id="MobiDB-lite"/>
    </source>
</evidence>
<dbReference type="InterPro" id="IPR011344">
    <property type="entry name" value="ssDNA-bd"/>
</dbReference>
<comment type="subunit">
    <text evidence="2">Homotetramer.</text>
</comment>
<feature type="region of interest" description="Disordered" evidence="4">
    <location>
        <begin position="158"/>
        <end position="185"/>
    </location>
</feature>
<evidence type="ECO:0000313" key="6">
    <source>
        <dbReference type="Proteomes" id="UP000808761"/>
    </source>
</evidence>
<evidence type="ECO:0000313" key="5">
    <source>
        <dbReference type="EMBL" id="MBI5078515.1"/>
    </source>
</evidence>
<comment type="caution">
    <text evidence="5">The sequence shown here is derived from an EMBL/GenBank/DDBJ whole genome shotgun (WGS) entry which is preliminary data.</text>
</comment>
<dbReference type="HAMAP" id="MF_00984">
    <property type="entry name" value="SSB"/>
    <property type="match status" value="1"/>
</dbReference>
<evidence type="ECO:0000256" key="3">
    <source>
        <dbReference type="RuleBase" id="RU000524"/>
    </source>
</evidence>
<dbReference type="SUPFAM" id="SSF50249">
    <property type="entry name" value="Nucleic acid-binding proteins"/>
    <property type="match status" value="1"/>
</dbReference>
<comment type="caution">
    <text evidence="2">Lacks conserved residue(s) required for the propagation of feature annotation.</text>
</comment>
<dbReference type="PANTHER" id="PTHR10302">
    <property type="entry name" value="SINGLE-STRANDED DNA-BINDING PROTEIN"/>
    <property type="match status" value="1"/>
</dbReference>
<dbReference type="PROSITE" id="PS50935">
    <property type="entry name" value="SSB"/>
    <property type="match status" value="1"/>
</dbReference>
<dbReference type="CDD" id="cd04496">
    <property type="entry name" value="SSB_OBF"/>
    <property type="match status" value="1"/>
</dbReference>
<sequence>MWSVISLRAPSKRRLPPKKELKGFLCPQIKSPRLPKSAGRKVKSLANLNRIILVGSLTADAETRATIEGIPVSKFRLAVNRPAANGASETDFIDVVAWRKLAEASAEHLKKGQLVLVEGRIQNRSFEDQTGQRRWITEVVAKGLNILGAAEVSGAMSKNLSDLGPGTEHDEEPTEDSELISDLPF</sequence>
<reference evidence="5" key="1">
    <citation type="submission" date="2020-07" db="EMBL/GenBank/DDBJ databases">
        <title>Huge and variable diversity of episymbiotic CPR bacteria and DPANN archaea in groundwater ecosystems.</title>
        <authorList>
            <person name="He C.Y."/>
            <person name="Keren R."/>
            <person name="Whittaker M."/>
            <person name="Farag I.F."/>
            <person name="Doudna J."/>
            <person name="Cate J.H.D."/>
            <person name="Banfield J.F."/>
        </authorList>
    </citation>
    <scope>NUCLEOTIDE SEQUENCE</scope>
    <source>
        <strain evidence="5">NC_groundwater_1860_Pr3_B-0.1um_51_7</strain>
    </source>
</reference>
<evidence type="ECO:0000256" key="1">
    <source>
        <dbReference type="ARBA" id="ARBA00023125"/>
    </source>
</evidence>
<dbReference type="Gene3D" id="2.40.50.140">
    <property type="entry name" value="Nucleic acid-binding proteins"/>
    <property type="match status" value="1"/>
</dbReference>
<dbReference type="InterPro" id="IPR000424">
    <property type="entry name" value="Primosome_PriB/ssb"/>
</dbReference>
<dbReference type="NCBIfam" id="TIGR00621">
    <property type="entry name" value="ssb"/>
    <property type="match status" value="1"/>
</dbReference>
<organism evidence="5 6">
    <name type="scientific">Candidatus Saganbacteria bacterium</name>
    <dbReference type="NCBI Taxonomy" id="2575572"/>
    <lineage>
        <taxon>Bacteria</taxon>
        <taxon>Bacillati</taxon>
        <taxon>Saganbacteria</taxon>
    </lineage>
</organism>
<dbReference type="PANTHER" id="PTHR10302:SF27">
    <property type="entry name" value="SINGLE-STRANDED DNA-BINDING PROTEIN"/>
    <property type="match status" value="1"/>
</dbReference>
<dbReference type="InterPro" id="IPR012340">
    <property type="entry name" value="NA-bd_OB-fold"/>
</dbReference>
<dbReference type="Pfam" id="PF00436">
    <property type="entry name" value="SSB"/>
    <property type="match status" value="1"/>
</dbReference>
<keyword evidence="1 2" id="KW-0238">DNA-binding</keyword>
<protein>
    <recommendedName>
        <fullName evidence="2 3">Single-stranded DNA-binding protein</fullName>
        <shortName evidence="2">SSB</shortName>
    </recommendedName>
</protein>
<dbReference type="AlphaFoldDB" id="A0A9D6YXF9"/>
<dbReference type="GO" id="GO:0003697">
    <property type="term" value="F:single-stranded DNA binding"/>
    <property type="evidence" value="ECO:0007669"/>
    <property type="project" value="UniProtKB-UniRule"/>
</dbReference>
<name>A0A9D6YXF9_UNCSA</name>
<dbReference type="GO" id="GO:0009295">
    <property type="term" value="C:nucleoid"/>
    <property type="evidence" value="ECO:0007669"/>
    <property type="project" value="TreeGrafter"/>
</dbReference>
<dbReference type="GO" id="GO:0006260">
    <property type="term" value="P:DNA replication"/>
    <property type="evidence" value="ECO:0007669"/>
    <property type="project" value="InterPro"/>
</dbReference>
<accession>A0A9D6YXF9</accession>
<dbReference type="EMBL" id="JACRKR010000032">
    <property type="protein sequence ID" value="MBI5078515.1"/>
    <property type="molecule type" value="Genomic_DNA"/>
</dbReference>
<dbReference type="Proteomes" id="UP000808761">
    <property type="component" value="Unassembled WGS sequence"/>
</dbReference>
<gene>
    <name evidence="5" type="ORF">HZB08_00645</name>
</gene>
<evidence type="ECO:0000256" key="2">
    <source>
        <dbReference type="HAMAP-Rule" id="MF_00984"/>
    </source>
</evidence>
<feature type="compositionally biased region" description="Acidic residues" evidence="4">
    <location>
        <begin position="169"/>
        <end position="179"/>
    </location>
</feature>
<proteinExistence type="inferred from homology"/>